<evidence type="ECO:0000313" key="1">
    <source>
        <dbReference type="EMBL" id="RMO86309.1"/>
    </source>
</evidence>
<name>A0A3M3YWQ5_9PSED</name>
<protein>
    <submittedName>
        <fullName evidence="1">Uncharacterized protein</fullName>
    </submittedName>
</protein>
<dbReference type="EMBL" id="RBQB01000218">
    <property type="protein sequence ID" value="RMO86309.1"/>
    <property type="molecule type" value="Genomic_DNA"/>
</dbReference>
<dbReference type="Proteomes" id="UP000279372">
    <property type="component" value="Unassembled WGS sequence"/>
</dbReference>
<gene>
    <name evidence="1" type="ORF">ALQ33_00738</name>
</gene>
<accession>A0A3M3YWQ5</accession>
<organism evidence="1 2">
    <name type="scientific">Pseudomonas syringae pv. philadelphi</name>
    <dbReference type="NCBI Taxonomy" id="251706"/>
    <lineage>
        <taxon>Bacteria</taxon>
        <taxon>Pseudomonadati</taxon>
        <taxon>Pseudomonadota</taxon>
        <taxon>Gammaproteobacteria</taxon>
        <taxon>Pseudomonadales</taxon>
        <taxon>Pseudomonadaceae</taxon>
        <taxon>Pseudomonas</taxon>
    </lineage>
</organism>
<evidence type="ECO:0000313" key="2">
    <source>
        <dbReference type="Proteomes" id="UP000279372"/>
    </source>
</evidence>
<proteinExistence type="predicted"/>
<comment type="caution">
    <text evidence="1">The sequence shown here is derived from an EMBL/GenBank/DDBJ whole genome shotgun (WGS) entry which is preliminary data.</text>
</comment>
<reference evidence="1 2" key="1">
    <citation type="submission" date="2018-08" db="EMBL/GenBank/DDBJ databases">
        <title>Recombination of ecologically and evolutionarily significant loci maintains genetic cohesion in the Pseudomonas syringae species complex.</title>
        <authorList>
            <person name="Dillon M."/>
            <person name="Thakur S."/>
            <person name="Almeida R.N.D."/>
            <person name="Weir B.S."/>
            <person name="Guttman D.S."/>
        </authorList>
    </citation>
    <scope>NUCLEOTIDE SEQUENCE [LARGE SCALE GENOMIC DNA]</scope>
    <source>
        <strain evidence="1 2">ICMP 8902</strain>
    </source>
</reference>
<sequence length="60" mass="6624">MRVNPENPKSGSGRNVILLLCDGVDAQVNDYDFSRLNDKEFEVLCTDLIGAEKGIRLGKV</sequence>
<dbReference type="AlphaFoldDB" id="A0A3M3YWQ5"/>